<sequence length="665" mass="76146">MRIFDFVSVKLTLLLIFGIILGFYLEPQLLSIFLILILSLALLGWTWRIQKFFLWPLASSMVCIGIFITAIALGQALPNHYSHFDMEETGVWQLKIIEVLKPNPYQERYIAKVNAFERKQCIGKLILNISKDSSLIPFQVDNEVVLLAKLDELQSPLNPHQFDYKDYLKKQGIHHKITISPESILKKKKTRGSLFGTAMKIRESIIKNLSQEKFGKDEFGVIQALLLGKRDDISEETYTNYKNAGAVHILAVSGLHVGVLLLLFQFLLKPLTFLPKGETIHLGTVVLLLWAYAFLAGLSPSVVRAVTMFSFLAYAQYLNRPTNSFNIIALSMFFILLMHPLVLFQVGFQMSYAAVFAIVWIYPKLQRFWFPDHFLVRKTWQLFSVSLAAQLGVLPISLFYFHQFPILFFVSNLLIIPFLGVILGTGILTMILSLANLLPEPLVIGYNYSIRIMNAIVSWVADQESFVFKEIPLDGFQMTLLYVLFISFVLVLSKPKFKSVLMLSLAVIGLQVLGVRRAFHLQNSAKYLIVHSSKASVLLHQHEKHLTSYTSDSTLVEKMTINFKIGEHLELMENKSIGNALRINSKQIYRVDSFAVFPIKKDIDVLWLSQSPKINLERWLDSLKPKKVIMDGTNYRTHIKQWKKTCINKKIPFHDTREKGAYVFK</sequence>
<dbReference type="InterPro" id="IPR025405">
    <property type="entry name" value="DUF4131"/>
</dbReference>
<evidence type="ECO:0000256" key="6">
    <source>
        <dbReference type="SAM" id="Phobius"/>
    </source>
</evidence>
<keyword evidence="5 6" id="KW-0472">Membrane</keyword>
<feature type="transmembrane region" description="Helical" evidence="6">
    <location>
        <begin position="475"/>
        <end position="493"/>
    </location>
</feature>
<feature type="transmembrane region" description="Helical" evidence="6">
    <location>
        <begin position="246"/>
        <end position="268"/>
    </location>
</feature>
<dbReference type="InterPro" id="IPR052159">
    <property type="entry name" value="Competence_DNA_uptake"/>
</dbReference>
<evidence type="ECO:0000313" key="9">
    <source>
        <dbReference type="EMBL" id="PRX56352.1"/>
    </source>
</evidence>
<dbReference type="EMBL" id="PVYX01000001">
    <property type="protein sequence ID" value="PRX56352.1"/>
    <property type="molecule type" value="Genomic_DNA"/>
</dbReference>
<feature type="transmembrane region" description="Helical" evidence="6">
    <location>
        <begin position="6"/>
        <end position="24"/>
    </location>
</feature>
<dbReference type="PANTHER" id="PTHR30619:SF1">
    <property type="entry name" value="RECOMBINATION PROTEIN 2"/>
    <property type="match status" value="1"/>
</dbReference>
<evidence type="ECO:0000259" key="7">
    <source>
        <dbReference type="Pfam" id="PF03772"/>
    </source>
</evidence>
<evidence type="ECO:0000313" key="10">
    <source>
        <dbReference type="Proteomes" id="UP000237640"/>
    </source>
</evidence>
<evidence type="ECO:0000256" key="3">
    <source>
        <dbReference type="ARBA" id="ARBA00022692"/>
    </source>
</evidence>
<dbReference type="Pfam" id="PF13567">
    <property type="entry name" value="DUF4131"/>
    <property type="match status" value="1"/>
</dbReference>
<dbReference type="RefSeq" id="WP_106143338.1">
    <property type="nucleotide sequence ID" value="NZ_PVYX01000001.1"/>
</dbReference>
<keyword evidence="3 6" id="KW-0812">Transmembrane</keyword>
<dbReference type="Pfam" id="PF03772">
    <property type="entry name" value="Competence"/>
    <property type="match status" value="1"/>
</dbReference>
<dbReference type="Proteomes" id="UP000237640">
    <property type="component" value="Unassembled WGS sequence"/>
</dbReference>
<dbReference type="NCBIfam" id="TIGR00360">
    <property type="entry name" value="ComEC_N-term"/>
    <property type="match status" value="1"/>
</dbReference>
<feature type="transmembrane region" description="Helical" evidence="6">
    <location>
        <begin position="53"/>
        <end position="73"/>
    </location>
</feature>
<dbReference type="OrthoDB" id="9761531at2"/>
<keyword evidence="4 6" id="KW-1133">Transmembrane helix</keyword>
<feature type="domain" description="DUF4131" evidence="8">
    <location>
        <begin position="29"/>
        <end position="181"/>
    </location>
</feature>
<organism evidence="9 10">
    <name type="scientific">Flagellimonas meridianipacifica</name>
    <dbReference type="NCBI Taxonomy" id="1080225"/>
    <lineage>
        <taxon>Bacteria</taxon>
        <taxon>Pseudomonadati</taxon>
        <taxon>Bacteroidota</taxon>
        <taxon>Flavobacteriia</taxon>
        <taxon>Flavobacteriales</taxon>
        <taxon>Flavobacteriaceae</taxon>
        <taxon>Flagellimonas</taxon>
    </lineage>
</organism>
<proteinExistence type="predicted"/>
<feature type="transmembrane region" description="Helical" evidence="6">
    <location>
        <begin position="500"/>
        <end position="519"/>
    </location>
</feature>
<comment type="subcellular location">
    <subcellularLocation>
        <location evidence="1">Cell membrane</location>
        <topology evidence="1">Multi-pass membrane protein</topology>
    </subcellularLocation>
</comment>
<feature type="transmembrane region" description="Helical" evidence="6">
    <location>
        <begin position="327"/>
        <end position="360"/>
    </location>
</feature>
<name>A0A2T0MFL5_9FLAO</name>
<gene>
    <name evidence="9" type="ORF">CLV81_0347</name>
</gene>
<evidence type="ECO:0000256" key="1">
    <source>
        <dbReference type="ARBA" id="ARBA00004651"/>
    </source>
</evidence>
<reference evidence="9 10" key="1">
    <citation type="submission" date="2018-03" db="EMBL/GenBank/DDBJ databases">
        <title>Genomic Encyclopedia of Archaeal and Bacterial Type Strains, Phase II (KMG-II): from individual species to whole genera.</title>
        <authorList>
            <person name="Goeker M."/>
        </authorList>
    </citation>
    <scope>NUCLEOTIDE SEQUENCE [LARGE SCALE GENOMIC DNA]</scope>
    <source>
        <strain evidence="9 10">DSM 25027</strain>
    </source>
</reference>
<feature type="domain" description="ComEC/Rec2-related protein" evidence="7">
    <location>
        <begin position="225"/>
        <end position="494"/>
    </location>
</feature>
<evidence type="ECO:0000259" key="8">
    <source>
        <dbReference type="Pfam" id="PF13567"/>
    </source>
</evidence>
<dbReference type="PANTHER" id="PTHR30619">
    <property type="entry name" value="DNA INTERNALIZATION/COMPETENCE PROTEIN COMEC/REC2"/>
    <property type="match status" value="1"/>
</dbReference>
<dbReference type="AlphaFoldDB" id="A0A2T0MFL5"/>
<comment type="caution">
    <text evidence="9">The sequence shown here is derived from an EMBL/GenBank/DDBJ whole genome shotgun (WGS) entry which is preliminary data.</text>
</comment>
<evidence type="ECO:0000256" key="5">
    <source>
        <dbReference type="ARBA" id="ARBA00023136"/>
    </source>
</evidence>
<evidence type="ECO:0000256" key="4">
    <source>
        <dbReference type="ARBA" id="ARBA00022989"/>
    </source>
</evidence>
<protein>
    <submittedName>
        <fullName evidence="9">Competence protein ComEC</fullName>
    </submittedName>
</protein>
<keyword evidence="2" id="KW-1003">Cell membrane</keyword>
<accession>A0A2T0MFL5</accession>
<evidence type="ECO:0000256" key="2">
    <source>
        <dbReference type="ARBA" id="ARBA00022475"/>
    </source>
</evidence>
<feature type="transmembrane region" description="Helical" evidence="6">
    <location>
        <begin position="380"/>
        <end position="401"/>
    </location>
</feature>
<keyword evidence="10" id="KW-1185">Reference proteome</keyword>
<dbReference type="GO" id="GO:0005886">
    <property type="term" value="C:plasma membrane"/>
    <property type="evidence" value="ECO:0007669"/>
    <property type="project" value="UniProtKB-SubCell"/>
</dbReference>
<feature type="transmembrane region" description="Helical" evidence="6">
    <location>
        <begin position="288"/>
        <end position="315"/>
    </location>
</feature>
<feature type="transmembrane region" description="Helical" evidence="6">
    <location>
        <begin position="413"/>
        <end position="438"/>
    </location>
</feature>
<dbReference type="InterPro" id="IPR004477">
    <property type="entry name" value="ComEC_N"/>
</dbReference>